<evidence type="ECO:0000313" key="6">
    <source>
        <dbReference type="EMBL" id="AXQ77891.1"/>
    </source>
</evidence>
<reference evidence="9" key="3">
    <citation type="submission" date="2018-08" db="EMBL/GenBank/DDBJ databases">
        <title>Streptococcus chenjunshii sp. nov., isolated from stools sample of the Tibetan antelope in the Qinghai-Tibet plateau, China.</title>
        <authorList>
            <person name="Tian Z."/>
        </authorList>
    </citation>
    <scope>NUCLEOTIDE SEQUENCE [LARGE SCALE GENOMIC DNA]</scope>
    <source>
        <strain evidence="9">Z15</strain>
    </source>
</reference>
<evidence type="ECO:0000313" key="11">
    <source>
        <dbReference type="Proteomes" id="UP000264056"/>
    </source>
</evidence>
<dbReference type="GO" id="GO:0032259">
    <property type="term" value="P:methylation"/>
    <property type="evidence" value="ECO:0007669"/>
    <property type="project" value="UniProtKB-KW"/>
</dbReference>
<evidence type="ECO:0000256" key="3">
    <source>
        <dbReference type="ARBA" id="ARBA00022989"/>
    </source>
</evidence>
<keyword evidence="8" id="KW-0489">Methyltransferase</keyword>
<dbReference type="Proteomes" id="UP000246115">
    <property type="component" value="Chromosome"/>
</dbReference>
<accession>A0A372KLC5</accession>
<dbReference type="Proteomes" id="UP000264056">
    <property type="component" value="Unassembled WGS sequence"/>
</dbReference>
<evidence type="ECO:0000256" key="5">
    <source>
        <dbReference type="SAM" id="Phobius"/>
    </source>
</evidence>
<evidence type="ECO:0000313" key="10">
    <source>
        <dbReference type="Proteomes" id="UP000262901"/>
    </source>
</evidence>
<dbReference type="KEGG" id="schj:DDV21_001795"/>
<keyword evidence="4 5" id="KW-0472">Membrane</keyword>
<organism evidence="8 10">
    <name type="scientific">Streptococcus chenjunshii</name>
    <dbReference type="NCBI Taxonomy" id="2173853"/>
    <lineage>
        <taxon>Bacteria</taxon>
        <taxon>Bacillati</taxon>
        <taxon>Bacillota</taxon>
        <taxon>Bacilli</taxon>
        <taxon>Lactobacillales</taxon>
        <taxon>Streptococcaceae</taxon>
        <taxon>Streptococcus</taxon>
    </lineage>
</organism>
<keyword evidence="11" id="KW-1185">Reference proteome</keyword>
<accession>A0A346NA46</accession>
<feature type="transmembrane region" description="Helical" evidence="5">
    <location>
        <begin position="68"/>
        <end position="92"/>
    </location>
</feature>
<name>A0A372KLC5_9STRE</name>
<keyword evidence="2 5" id="KW-0812">Transmembrane</keyword>
<dbReference type="Pfam" id="PF04191">
    <property type="entry name" value="PEMT"/>
    <property type="match status" value="1"/>
</dbReference>
<evidence type="ECO:0000313" key="8">
    <source>
        <dbReference type="EMBL" id="RFU52378.1"/>
    </source>
</evidence>
<evidence type="ECO:0000256" key="1">
    <source>
        <dbReference type="ARBA" id="ARBA00004127"/>
    </source>
</evidence>
<feature type="transmembrane region" description="Helical" evidence="5">
    <location>
        <begin position="112"/>
        <end position="139"/>
    </location>
</feature>
<dbReference type="AlphaFoldDB" id="A0A372KLC5"/>
<dbReference type="Gene3D" id="1.20.120.1630">
    <property type="match status" value="1"/>
</dbReference>
<dbReference type="EMBL" id="CP031733">
    <property type="protein sequence ID" value="AXQ77891.1"/>
    <property type="molecule type" value="Genomic_DNA"/>
</dbReference>
<reference evidence="8 10" key="2">
    <citation type="submission" date="2018-08" db="EMBL/GenBank/DDBJ databases">
        <title>Draft genome of Streptococcus sp. nov. Z1.</title>
        <authorList>
            <person name="Tian Z."/>
        </authorList>
    </citation>
    <scope>NUCLEOTIDE SEQUENCE [LARGE SCALE GENOMIC DNA]</scope>
    <source>
        <strain evidence="8">Z1</strain>
        <strain evidence="10">Z1(2018)</strain>
    </source>
</reference>
<proteinExistence type="predicted"/>
<keyword evidence="3 5" id="KW-1133">Transmembrane helix</keyword>
<dbReference type="EMBL" id="QVQY01000038">
    <property type="protein sequence ID" value="RFU50199.1"/>
    <property type="molecule type" value="Genomic_DNA"/>
</dbReference>
<dbReference type="Proteomes" id="UP000262901">
    <property type="component" value="Unassembled WGS sequence"/>
</dbReference>
<protein>
    <submittedName>
        <fullName evidence="8">Phospholipid methyltransferase</fullName>
    </submittedName>
</protein>
<evidence type="ECO:0000313" key="7">
    <source>
        <dbReference type="EMBL" id="RFU50199.1"/>
    </source>
</evidence>
<feature type="transmembrane region" description="Helical" evidence="5">
    <location>
        <begin position="43"/>
        <end position="61"/>
    </location>
</feature>
<evidence type="ECO:0000256" key="4">
    <source>
        <dbReference type="ARBA" id="ARBA00023136"/>
    </source>
</evidence>
<dbReference type="InterPro" id="IPR007318">
    <property type="entry name" value="Phopholipid_MeTrfase"/>
</dbReference>
<dbReference type="GO" id="GO:0008168">
    <property type="term" value="F:methyltransferase activity"/>
    <property type="evidence" value="ECO:0007669"/>
    <property type="project" value="UniProtKB-KW"/>
</dbReference>
<keyword evidence="8" id="KW-0808">Transferase</keyword>
<dbReference type="OrthoDB" id="272002at2"/>
<sequence length="173" mass="19571">MSAFYLWLPFLLIRFGLLSMLSQTALARAAHFAPMTGAEKAAYYIYQITNLAILGSAFFLKTRFNLSLLFWISAALYGLGLVLCAAAVYSFAGSGSETFSRRGLYQFSRHPMYIAYFICFIGIAGLTQSLLFLVLVLIFQISAHWIILAEERECLARFGDAYRTYSSEVRRYL</sequence>
<comment type="subcellular location">
    <subcellularLocation>
        <location evidence="1">Endomembrane system</location>
        <topology evidence="1">Multi-pass membrane protein</topology>
    </subcellularLocation>
</comment>
<evidence type="ECO:0000256" key="2">
    <source>
        <dbReference type="ARBA" id="ARBA00022692"/>
    </source>
</evidence>
<dbReference type="GO" id="GO:0012505">
    <property type="term" value="C:endomembrane system"/>
    <property type="evidence" value="ECO:0007669"/>
    <property type="project" value="UniProtKB-SubCell"/>
</dbReference>
<reference evidence="6" key="4">
    <citation type="journal article" date="2019" name="Int. J. Syst. Evol. Microbiol.">
        <title>Streptococcus chenjunshii sp. nov. isolated from feces of Tibetan antelopes.</title>
        <authorList>
            <person name="Tian Z."/>
            <person name="Lu S."/>
            <person name="Jin D."/>
            <person name="Yang J."/>
            <person name="Pu J."/>
            <person name="Lai X.H."/>
            <person name="Bai X.N."/>
            <person name="Wu X.M."/>
            <person name="Li J."/>
            <person name="Wang S."/>
            <person name="Xu J."/>
        </authorList>
    </citation>
    <scope>NUCLEOTIDE SEQUENCE</scope>
    <source>
        <strain evidence="6">Z15</strain>
    </source>
</reference>
<evidence type="ECO:0000313" key="9">
    <source>
        <dbReference type="Proteomes" id="UP000246115"/>
    </source>
</evidence>
<dbReference type="EMBL" id="QVQZ01000037">
    <property type="protein sequence ID" value="RFU52378.1"/>
    <property type="molecule type" value="Genomic_DNA"/>
</dbReference>
<dbReference type="RefSeq" id="WP_116878948.1">
    <property type="nucleotide sequence ID" value="NZ_CP031733.1"/>
</dbReference>
<gene>
    <name evidence="6" type="ORF">DDV21_001795</name>
    <name evidence="7" type="ORF">DDV22_09850</name>
    <name evidence="8" type="ORF">DDV23_09945</name>
</gene>
<reference evidence="7 11" key="1">
    <citation type="submission" date="2018-08" db="EMBL/GenBank/DDBJ databases">
        <title>Draft genome of Streptococcus sp .nov. Z2.</title>
        <authorList>
            <person name="Tian Z."/>
        </authorList>
    </citation>
    <scope>NUCLEOTIDE SEQUENCE [LARGE SCALE GENOMIC DNA]</scope>
    <source>
        <strain evidence="7 11">Z2</strain>
    </source>
</reference>